<comment type="caution">
    <text evidence="1">The sequence shown here is derived from an EMBL/GenBank/DDBJ whole genome shotgun (WGS) entry which is preliminary data.</text>
</comment>
<proteinExistence type="predicted"/>
<evidence type="ECO:0000313" key="2">
    <source>
        <dbReference type="Proteomes" id="UP000708208"/>
    </source>
</evidence>
<organism evidence="1 2">
    <name type="scientific">Allacma fusca</name>
    <dbReference type="NCBI Taxonomy" id="39272"/>
    <lineage>
        <taxon>Eukaryota</taxon>
        <taxon>Metazoa</taxon>
        <taxon>Ecdysozoa</taxon>
        <taxon>Arthropoda</taxon>
        <taxon>Hexapoda</taxon>
        <taxon>Collembola</taxon>
        <taxon>Symphypleona</taxon>
        <taxon>Sminthuridae</taxon>
        <taxon>Allacma</taxon>
    </lineage>
</organism>
<evidence type="ECO:0000313" key="1">
    <source>
        <dbReference type="EMBL" id="CAG7723766.1"/>
    </source>
</evidence>
<name>A0A8J2P353_9HEXA</name>
<gene>
    <name evidence="1" type="ORF">AFUS01_LOCUS12832</name>
</gene>
<reference evidence="1" key="1">
    <citation type="submission" date="2021-06" db="EMBL/GenBank/DDBJ databases">
        <authorList>
            <person name="Hodson N. C."/>
            <person name="Mongue J. A."/>
            <person name="Jaron S. K."/>
        </authorList>
    </citation>
    <scope>NUCLEOTIDE SEQUENCE</scope>
</reference>
<sequence>MFYPLTLDINFLLSHYFRSIRFHVLICMTFNISKLPTNSPGTLVYTEVPAATWLHVDTTSIYNHRISNTVQFKFKYYF</sequence>
<dbReference type="Proteomes" id="UP000708208">
    <property type="component" value="Unassembled WGS sequence"/>
</dbReference>
<protein>
    <submittedName>
        <fullName evidence="1">Uncharacterized protein</fullName>
    </submittedName>
</protein>
<dbReference type="EMBL" id="CAJVCH010102292">
    <property type="protein sequence ID" value="CAG7723766.1"/>
    <property type="molecule type" value="Genomic_DNA"/>
</dbReference>
<dbReference type="AlphaFoldDB" id="A0A8J2P353"/>
<accession>A0A8J2P353</accession>
<keyword evidence="2" id="KW-1185">Reference proteome</keyword>